<dbReference type="Proteomes" id="UP000606786">
    <property type="component" value="Unassembled WGS sequence"/>
</dbReference>
<name>A0A811UAI8_CERCA</name>
<sequence length="64" mass="7194">FFRIRGTASAPFLDLCISIIQKPRNHSEVEHQNLQREFKPYSHVADVTGSLVNNGLCNQPAQSI</sequence>
<comment type="caution">
    <text evidence="1">The sequence shown here is derived from an EMBL/GenBank/DDBJ whole genome shotgun (WGS) entry which is preliminary data.</text>
</comment>
<keyword evidence="2" id="KW-1185">Reference proteome</keyword>
<feature type="non-terminal residue" evidence="1">
    <location>
        <position position="1"/>
    </location>
</feature>
<evidence type="ECO:0000313" key="2">
    <source>
        <dbReference type="Proteomes" id="UP000606786"/>
    </source>
</evidence>
<gene>
    <name evidence="1" type="ORF">CCAP1982_LOCUS4616</name>
</gene>
<reference evidence="1" key="1">
    <citation type="submission" date="2020-11" db="EMBL/GenBank/DDBJ databases">
        <authorList>
            <person name="Whitehead M."/>
        </authorList>
    </citation>
    <scope>NUCLEOTIDE SEQUENCE</scope>
    <source>
        <strain evidence="1">EGII</strain>
    </source>
</reference>
<dbReference type="AlphaFoldDB" id="A0A811UAI8"/>
<protein>
    <submittedName>
        <fullName evidence="1">(Mediterranean fruit fly) hypothetical protein</fullName>
    </submittedName>
</protein>
<proteinExistence type="predicted"/>
<organism evidence="1 2">
    <name type="scientific">Ceratitis capitata</name>
    <name type="common">Mediterranean fruit fly</name>
    <name type="synonym">Tephritis capitata</name>
    <dbReference type="NCBI Taxonomy" id="7213"/>
    <lineage>
        <taxon>Eukaryota</taxon>
        <taxon>Metazoa</taxon>
        <taxon>Ecdysozoa</taxon>
        <taxon>Arthropoda</taxon>
        <taxon>Hexapoda</taxon>
        <taxon>Insecta</taxon>
        <taxon>Pterygota</taxon>
        <taxon>Neoptera</taxon>
        <taxon>Endopterygota</taxon>
        <taxon>Diptera</taxon>
        <taxon>Brachycera</taxon>
        <taxon>Muscomorpha</taxon>
        <taxon>Tephritoidea</taxon>
        <taxon>Tephritidae</taxon>
        <taxon>Ceratitis</taxon>
        <taxon>Ceratitis</taxon>
    </lineage>
</organism>
<evidence type="ECO:0000313" key="1">
    <source>
        <dbReference type="EMBL" id="CAD6995914.1"/>
    </source>
</evidence>
<dbReference type="EMBL" id="CAJHJT010000001">
    <property type="protein sequence ID" value="CAD6995914.1"/>
    <property type="molecule type" value="Genomic_DNA"/>
</dbReference>
<accession>A0A811UAI8</accession>